<dbReference type="OrthoDB" id="2643438at2"/>
<dbReference type="InterPro" id="IPR011004">
    <property type="entry name" value="Trimer_LpxA-like_sf"/>
</dbReference>
<accession>A0A3A5MQ14</accession>
<dbReference type="AlphaFoldDB" id="A0A3A5MQ14"/>
<comment type="catalytic activity">
    <reaction evidence="5">
        <text>L-serine + acetyl-CoA = O-acetyl-L-serine + CoA</text>
        <dbReference type="Rhea" id="RHEA:24560"/>
        <dbReference type="ChEBI" id="CHEBI:33384"/>
        <dbReference type="ChEBI" id="CHEBI:57287"/>
        <dbReference type="ChEBI" id="CHEBI:57288"/>
        <dbReference type="ChEBI" id="CHEBI:58340"/>
        <dbReference type="EC" id="2.3.1.30"/>
    </reaction>
</comment>
<reference evidence="6 7" key="1">
    <citation type="submission" date="2018-09" db="EMBL/GenBank/DDBJ databases">
        <title>Novel species of Cryobacterium.</title>
        <authorList>
            <person name="Liu Q."/>
            <person name="Xin Y.-H."/>
        </authorList>
    </citation>
    <scope>NUCLEOTIDE SEQUENCE [LARGE SCALE GENOMIC DNA]</scope>
    <source>
        <strain evidence="6 7">Hh39</strain>
    </source>
</reference>
<dbReference type="CDD" id="cd03354">
    <property type="entry name" value="LbH_SAT"/>
    <property type="match status" value="1"/>
</dbReference>
<dbReference type="GO" id="GO:0005737">
    <property type="term" value="C:cytoplasm"/>
    <property type="evidence" value="ECO:0007669"/>
    <property type="project" value="InterPro"/>
</dbReference>
<evidence type="ECO:0000313" key="6">
    <source>
        <dbReference type="EMBL" id="RJT91035.1"/>
    </source>
</evidence>
<comment type="caution">
    <text evidence="6">The sequence shown here is derived from an EMBL/GenBank/DDBJ whole genome shotgun (WGS) entry which is preliminary data.</text>
</comment>
<protein>
    <recommendedName>
        <fullName evidence="2 5">Serine acetyltransferase</fullName>
        <ecNumber evidence="5">2.3.1.30</ecNumber>
    </recommendedName>
</protein>
<dbReference type="InterPro" id="IPR045304">
    <property type="entry name" value="LbH_SAT"/>
</dbReference>
<dbReference type="Pfam" id="PF00132">
    <property type="entry name" value="Hexapep"/>
    <property type="match status" value="1"/>
</dbReference>
<organism evidence="6 7">
    <name type="scientific">Cryobacterium melibiosiphilum</name>
    <dbReference type="NCBI Taxonomy" id="995039"/>
    <lineage>
        <taxon>Bacteria</taxon>
        <taxon>Bacillati</taxon>
        <taxon>Actinomycetota</taxon>
        <taxon>Actinomycetes</taxon>
        <taxon>Micrococcales</taxon>
        <taxon>Microbacteriaceae</taxon>
        <taxon>Cryobacterium</taxon>
    </lineage>
</organism>
<dbReference type="PIRSF" id="PIRSF000441">
    <property type="entry name" value="CysE"/>
    <property type="match status" value="1"/>
</dbReference>
<dbReference type="InterPro" id="IPR001451">
    <property type="entry name" value="Hexapep"/>
</dbReference>
<dbReference type="SUPFAM" id="SSF51161">
    <property type="entry name" value="Trimeric LpxA-like enzymes"/>
    <property type="match status" value="1"/>
</dbReference>
<evidence type="ECO:0000256" key="3">
    <source>
        <dbReference type="ARBA" id="ARBA00022679"/>
    </source>
</evidence>
<evidence type="ECO:0000256" key="5">
    <source>
        <dbReference type="PIRNR" id="PIRNR000441"/>
    </source>
</evidence>
<dbReference type="Proteomes" id="UP000272015">
    <property type="component" value="Unassembled WGS sequence"/>
</dbReference>
<dbReference type="Gene3D" id="2.160.10.10">
    <property type="entry name" value="Hexapeptide repeat proteins"/>
    <property type="match status" value="1"/>
</dbReference>
<evidence type="ECO:0000256" key="2">
    <source>
        <dbReference type="ARBA" id="ARBA00018522"/>
    </source>
</evidence>
<dbReference type="GO" id="GO:0006535">
    <property type="term" value="P:cysteine biosynthetic process from serine"/>
    <property type="evidence" value="ECO:0007669"/>
    <property type="project" value="InterPro"/>
</dbReference>
<keyword evidence="3 5" id="KW-0808">Transferase</keyword>
<name>A0A3A5MQ14_9MICO</name>
<sequence length="182" mass="19475">MLRSYKAFYENAAQDLAASWPSASSLRKIWYLCIEPGLRAVMLIRVQILVEDIGLMPIARVIRYRNFRAHGIDWVNGARAEGGLVIRHTSGVVVGHQVSIGKNATLLQNVTLGQKSISTSDQGQENPTLGNGIVVGCGAAILGSIHLGDNCVVGANSVVTRNVSSGSRVVGSPARTIENRKK</sequence>
<dbReference type="InterPro" id="IPR005881">
    <property type="entry name" value="Ser_O-AcTrfase"/>
</dbReference>
<dbReference type="RefSeq" id="WP_119971243.1">
    <property type="nucleotide sequence ID" value="NZ_JBHSQA010000029.1"/>
</dbReference>
<dbReference type="GO" id="GO:0009001">
    <property type="term" value="F:serine O-acetyltransferase activity"/>
    <property type="evidence" value="ECO:0007669"/>
    <property type="project" value="UniProtKB-EC"/>
</dbReference>
<dbReference type="PANTHER" id="PTHR42811">
    <property type="entry name" value="SERINE ACETYLTRANSFERASE"/>
    <property type="match status" value="1"/>
</dbReference>
<evidence type="ECO:0000256" key="4">
    <source>
        <dbReference type="ARBA" id="ARBA00023315"/>
    </source>
</evidence>
<keyword evidence="4 5" id="KW-0012">Acyltransferase</keyword>
<gene>
    <name evidence="6" type="ORF">D6T64_02760</name>
</gene>
<evidence type="ECO:0000256" key="1">
    <source>
        <dbReference type="ARBA" id="ARBA00007274"/>
    </source>
</evidence>
<dbReference type="EC" id="2.3.1.30" evidence="5"/>
<dbReference type="EMBL" id="QZVS01000053">
    <property type="protein sequence ID" value="RJT91035.1"/>
    <property type="molecule type" value="Genomic_DNA"/>
</dbReference>
<evidence type="ECO:0000313" key="7">
    <source>
        <dbReference type="Proteomes" id="UP000272015"/>
    </source>
</evidence>
<keyword evidence="7" id="KW-1185">Reference proteome</keyword>
<comment type="similarity">
    <text evidence="1 5">Belongs to the transferase hexapeptide repeat family.</text>
</comment>
<proteinExistence type="inferred from homology"/>